<sequence>MLTLVEILLKNFTSKCSLQPEHKIACFLHPPFRKLRMFEPNEIAEILSLVRRKLPVITEPSSVADRVPGPPAKRSSLMFDISDYEDRLDVVADTDEVTRYHQLECQNQIGDAAEFWKANETQFPGLSKMAKKYLATPAGSVPSERLFSKAGFLIDDERSSLKSDKADDILFLYSNRDKF</sequence>
<protein>
    <recommendedName>
        <fullName evidence="1">HAT C-terminal dimerisation domain-containing protein</fullName>
    </recommendedName>
</protein>
<dbReference type="AlphaFoldDB" id="A0A9X6NJN2"/>
<accession>A0A9X6NJN2</accession>
<dbReference type="Proteomes" id="UP000192578">
    <property type="component" value="Unassembled WGS sequence"/>
</dbReference>
<evidence type="ECO:0000259" key="1">
    <source>
        <dbReference type="Pfam" id="PF05699"/>
    </source>
</evidence>
<dbReference type="EMBL" id="MTYJ01000347">
    <property type="protein sequence ID" value="OWA53813.1"/>
    <property type="molecule type" value="Genomic_DNA"/>
</dbReference>
<dbReference type="PANTHER" id="PTHR47611:SF3">
    <property type="entry name" value="HAT C-TERMINAL DIMERISATION DOMAIN-CONTAINING PROTEIN"/>
    <property type="match status" value="1"/>
</dbReference>
<dbReference type="PANTHER" id="PTHR47611">
    <property type="entry name" value="HAT DIMERISATION DOMAIN, C-TERMINAL"/>
    <property type="match status" value="1"/>
</dbReference>
<evidence type="ECO:0000313" key="2">
    <source>
        <dbReference type="EMBL" id="OWA53813.1"/>
    </source>
</evidence>
<dbReference type="Pfam" id="PF05699">
    <property type="entry name" value="Dimer_Tnp_hAT"/>
    <property type="match status" value="1"/>
</dbReference>
<dbReference type="InterPro" id="IPR012337">
    <property type="entry name" value="RNaseH-like_sf"/>
</dbReference>
<dbReference type="GO" id="GO:0046983">
    <property type="term" value="F:protein dimerization activity"/>
    <property type="evidence" value="ECO:0007669"/>
    <property type="project" value="InterPro"/>
</dbReference>
<dbReference type="OrthoDB" id="10023994at2759"/>
<proteinExistence type="predicted"/>
<reference evidence="3" key="1">
    <citation type="submission" date="2017-01" db="EMBL/GenBank/DDBJ databases">
        <title>Comparative genomics of anhydrobiosis in the tardigrade Hypsibius dujardini.</title>
        <authorList>
            <person name="Yoshida Y."/>
            <person name="Koutsovoulos G."/>
            <person name="Laetsch D."/>
            <person name="Stevens L."/>
            <person name="Kumar S."/>
            <person name="Horikawa D."/>
            <person name="Ishino K."/>
            <person name="Komine S."/>
            <person name="Tomita M."/>
            <person name="Blaxter M."/>
            <person name="Arakawa K."/>
        </authorList>
    </citation>
    <scope>NUCLEOTIDE SEQUENCE [LARGE SCALE GENOMIC DNA]</scope>
    <source>
        <strain evidence="3">Z151</strain>
    </source>
</reference>
<dbReference type="InterPro" id="IPR008906">
    <property type="entry name" value="HATC_C_dom"/>
</dbReference>
<keyword evidence="3" id="KW-1185">Reference proteome</keyword>
<evidence type="ECO:0000313" key="3">
    <source>
        <dbReference type="Proteomes" id="UP000192578"/>
    </source>
</evidence>
<organism evidence="2 3">
    <name type="scientific">Hypsibius exemplaris</name>
    <name type="common">Freshwater tardigrade</name>
    <dbReference type="NCBI Taxonomy" id="2072580"/>
    <lineage>
        <taxon>Eukaryota</taxon>
        <taxon>Metazoa</taxon>
        <taxon>Ecdysozoa</taxon>
        <taxon>Tardigrada</taxon>
        <taxon>Eutardigrada</taxon>
        <taxon>Parachela</taxon>
        <taxon>Hypsibioidea</taxon>
        <taxon>Hypsibiidae</taxon>
        <taxon>Hypsibius</taxon>
    </lineage>
</organism>
<dbReference type="SUPFAM" id="SSF53098">
    <property type="entry name" value="Ribonuclease H-like"/>
    <property type="match status" value="1"/>
</dbReference>
<gene>
    <name evidence="2" type="ORF">BV898_18235</name>
</gene>
<name>A0A9X6NJN2_HYPEX</name>
<comment type="caution">
    <text evidence="2">The sequence shown here is derived from an EMBL/GenBank/DDBJ whole genome shotgun (WGS) entry which is preliminary data.</text>
</comment>
<feature type="domain" description="HAT C-terminal dimerisation" evidence="1">
    <location>
        <begin position="97"/>
        <end position="175"/>
    </location>
</feature>